<evidence type="ECO:0000313" key="1">
    <source>
        <dbReference type="EMBL" id="GGE99529.1"/>
    </source>
</evidence>
<gene>
    <name evidence="1" type="ORF">GCM10008027_25500</name>
</gene>
<evidence type="ECO:0000313" key="2">
    <source>
        <dbReference type="Proteomes" id="UP000638462"/>
    </source>
</evidence>
<sequence length="59" mass="6301">MASGSIVAVIKLPAVAGDTEKWLANNPSKGCGAYKTKKINTEQSNKCRSCIFSSLEEKP</sequence>
<name>A0ABQ1TN91_9GAMM</name>
<protein>
    <submittedName>
        <fullName evidence="1">Uncharacterized protein</fullName>
    </submittedName>
</protein>
<dbReference type="Proteomes" id="UP000638462">
    <property type="component" value="Unassembled WGS sequence"/>
</dbReference>
<organism evidence="1 2">
    <name type="scientific">Pseudoalteromonas gelatinilytica</name>
    <dbReference type="NCBI Taxonomy" id="1703256"/>
    <lineage>
        <taxon>Bacteria</taxon>
        <taxon>Pseudomonadati</taxon>
        <taxon>Pseudomonadota</taxon>
        <taxon>Gammaproteobacteria</taxon>
        <taxon>Alteromonadales</taxon>
        <taxon>Pseudoalteromonadaceae</taxon>
        <taxon>Pseudoalteromonas</taxon>
    </lineage>
</organism>
<dbReference type="EMBL" id="BMIT01000009">
    <property type="protein sequence ID" value="GGE99529.1"/>
    <property type="molecule type" value="Genomic_DNA"/>
</dbReference>
<reference evidence="2" key="1">
    <citation type="journal article" date="2019" name="Int. J. Syst. Evol. Microbiol.">
        <title>The Global Catalogue of Microorganisms (GCM) 10K type strain sequencing project: providing services to taxonomists for standard genome sequencing and annotation.</title>
        <authorList>
            <consortium name="The Broad Institute Genomics Platform"/>
            <consortium name="The Broad Institute Genome Sequencing Center for Infectious Disease"/>
            <person name="Wu L."/>
            <person name="Ma J."/>
        </authorList>
    </citation>
    <scope>NUCLEOTIDE SEQUENCE [LARGE SCALE GENOMIC DNA]</scope>
    <source>
        <strain evidence="2">CGMCC 1.15394</strain>
    </source>
</reference>
<proteinExistence type="predicted"/>
<comment type="caution">
    <text evidence="1">The sequence shown here is derived from an EMBL/GenBank/DDBJ whole genome shotgun (WGS) entry which is preliminary data.</text>
</comment>
<keyword evidence="2" id="KW-1185">Reference proteome</keyword>
<accession>A0ABQ1TN91</accession>